<name>A0A6A6ZVD0_9PLEO</name>
<dbReference type="AlphaFoldDB" id="A0A6A6ZVD0"/>
<sequence length="302" mass="35269">MDIRAYPQPRRAVFAQGQPVLVVLGEVTLIELPFPLFMAASTKPELLVNGIIQLPGHIKHYAVVHLVCYLNEMVLSPQEFPRLVTHGMNVWNMLDINKAAEALGVAEYVDHAYRKCEAYLRRELPEYEELDACTYHAQGDDLNYTRLLRIVAENLAVRMWEDTIPDSEQFHRYLEYNVPLGQQIQLFIQQREAYFAHIEELKEQRMPQPQRANYNHKRREQGDWRPTVANEPTQEDLQWKKEKAQKAAKSKAFWDIKKAQNAEDAKAIQEKLTLSGNKRKFTAREQKYYRELHGTHKLPKGC</sequence>
<accession>A0A6A6ZVD0</accession>
<evidence type="ECO:0000256" key="1">
    <source>
        <dbReference type="SAM" id="MobiDB-lite"/>
    </source>
</evidence>
<gene>
    <name evidence="2" type="ORF">CC86DRAFT_395370</name>
</gene>
<protein>
    <submittedName>
        <fullName evidence="2">Uncharacterized protein</fullName>
    </submittedName>
</protein>
<keyword evidence="3" id="KW-1185">Reference proteome</keyword>
<evidence type="ECO:0000313" key="2">
    <source>
        <dbReference type="EMBL" id="KAF2825020.1"/>
    </source>
</evidence>
<evidence type="ECO:0000313" key="3">
    <source>
        <dbReference type="Proteomes" id="UP000799424"/>
    </source>
</evidence>
<dbReference type="EMBL" id="MU006229">
    <property type="protein sequence ID" value="KAF2825020.1"/>
    <property type="molecule type" value="Genomic_DNA"/>
</dbReference>
<reference evidence="2" key="1">
    <citation type="journal article" date="2020" name="Stud. Mycol.">
        <title>101 Dothideomycetes genomes: a test case for predicting lifestyles and emergence of pathogens.</title>
        <authorList>
            <person name="Haridas S."/>
            <person name="Albert R."/>
            <person name="Binder M."/>
            <person name="Bloem J."/>
            <person name="Labutti K."/>
            <person name="Salamov A."/>
            <person name="Andreopoulos B."/>
            <person name="Baker S."/>
            <person name="Barry K."/>
            <person name="Bills G."/>
            <person name="Bluhm B."/>
            <person name="Cannon C."/>
            <person name="Castanera R."/>
            <person name="Culley D."/>
            <person name="Daum C."/>
            <person name="Ezra D."/>
            <person name="Gonzalez J."/>
            <person name="Henrissat B."/>
            <person name="Kuo A."/>
            <person name="Liang C."/>
            <person name="Lipzen A."/>
            <person name="Lutzoni F."/>
            <person name="Magnuson J."/>
            <person name="Mondo S."/>
            <person name="Nolan M."/>
            <person name="Ohm R."/>
            <person name="Pangilinan J."/>
            <person name="Park H.-J."/>
            <person name="Ramirez L."/>
            <person name="Alfaro M."/>
            <person name="Sun H."/>
            <person name="Tritt A."/>
            <person name="Yoshinaga Y."/>
            <person name="Zwiers L.-H."/>
            <person name="Turgeon B."/>
            <person name="Goodwin S."/>
            <person name="Spatafora J."/>
            <person name="Crous P."/>
            <person name="Grigoriev I."/>
        </authorList>
    </citation>
    <scope>NUCLEOTIDE SEQUENCE</scope>
    <source>
        <strain evidence="2">CBS 113818</strain>
    </source>
</reference>
<proteinExistence type="predicted"/>
<dbReference type="Proteomes" id="UP000799424">
    <property type="component" value="Unassembled WGS sequence"/>
</dbReference>
<dbReference type="OrthoDB" id="3762311at2759"/>
<feature type="region of interest" description="Disordered" evidence="1">
    <location>
        <begin position="207"/>
        <end position="234"/>
    </location>
</feature>
<organism evidence="2 3">
    <name type="scientific">Ophiobolus disseminans</name>
    <dbReference type="NCBI Taxonomy" id="1469910"/>
    <lineage>
        <taxon>Eukaryota</taxon>
        <taxon>Fungi</taxon>
        <taxon>Dikarya</taxon>
        <taxon>Ascomycota</taxon>
        <taxon>Pezizomycotina</taxon>
        <taxon>Dothideomycetes</taxon>
        <taxon>Pleosporomycetidae</taxon>
        <taxon>Pleosporales</taxon>
        <taxon>Pleosporineae</taxon>
        <taxon>Phaeosphaeriaceae</taxon>
        <taxon>Ophiobolus</taxon>
    </lineage>
</organism>